<dbReference type="EMBL" id="HBUF01358517">
    <property type="protein sequence ID" value="CAG6719269.1"/>
    <property type="molecule type" value="Transcribed_RNA"/>
</dbReference>
<sequence>MKSTTSSSTNPTTSSPHCAPTPSQTLPYGVCPGNCSSWRAIRRIRLRVSSHGNESIRQRPVSPKISIERLTLLEIELLRVGIDLFRMVGIEVQIVQTRKIELLILLEIERSIFPGIDPMSCCPKGIESFSIRCLCSILNIVSSTISI</sequence>
<dbReference type="EMBL" id="HBUF01197958">
    <property type="protein sequence ID" value="CAG6660800.1"/>
    <property type="molecule type" value="Transcribed_RNA"/>
</dbReference>
<evidence type="ECO:0000256" key="1">
    <source>
        <dbReference type="SAM" id="MobiDB-lite"/>
    </source>
</evidence>
<protein>
    <submittedName>
        <fullName evidence="2">Uncharacterized protein</fullName>
    </submittedName>
</protein>
<accession>A0A8D8PTM5</accession>
<name>A0A8D8PTM5_9HEMI</name>
<feature type="compositionally biased region" description="Low complexity" evidence="1">
    <location>
        <begin position="1"/>
        <end position="16"/>
    </location>
</feature>
<dbReference type="EMBL" id="HBUF01552894">
    <property type="protein sequence ID" value="CAG6759512.1"/>
    <property type="molecule type" value="Transcribed_RNA"/>
</dbReference>
<reference evidence="2" key="1">
    <citation type="submission" date="2021-05" db="EMBL/GenBank/DDBJ databases">
        <authorList>
            <person name="Alioto T."/>
            <person name="Alioto T."/>
            <person name="Gomez Garrido J."/>
        </authorList>
    </citation>
    <scope>NUCLEOTIDE SEQUENCE</scope>
</reference>
<evidence type="ECO:0000313" key="2">
    <source>
        <dbReference type="EMBL" id="CAG6613761.1"/>
    </source>
</evidence>
<dbReference type="EMBL" id="HBUF01028448">
    <property type="protein sequence ID" value="CAG6613759.1"/>
    <property type="molecule type" value="Transcribed_RNA"/>
</dbReference>
<dbReference type="EMBL" id="HBUF01552893">
    <property type="protein sequence ID" value="CAG6759510.1"/>
    <property type="molecule type" value="Transcribed_RNA"/>
</dbReference>
<dbReference type="EMBL" id="HBUF01197959">
    <property type="protein sequence ID" value="CAG6660803.1"/>
    <property type="molecule type" value="Transcribed_RNA"/>
</dbReference>
<feature type="region of interest" description="Disordered" evidence="1">
    <location>
        <begin position="1"/>
        <end position="23"/>
    </location>
</feature>
<organism evidence="2">
    <name type="scientific">Cacopsylla melanoneura</name>
    <dbReference type="NCBI Taxonomy" id="428564"/>
    <lineage>
        <taxon>Eukaryota</taxon>
        <taxon>Metazoa</taxon>
        <taxon>Ecdysozoa</taxon>
        <taxon>Arthropoda</taxon>
        <taxon>Hexapoda</taxon>
        <taxon>Insecta</taxon>
        <taxon>Pterygota</taxon>
        <taxon>Neoptera</taxon>
        <taxon>Paraneoptera</taxon>
        <taxon>Hemiptera</taxon>
        <taxon>Sternorrhyncha</taxon>
        <taxon>Psylloidea</taxon>
        <taxon>Psyllidae</taxon>
        <taxon>Psyllinae</taxon>
        <taxon>Cacopsylla</taxon>
    </lineage>
</organism>
<dbReference type="AlphaFoldDB" id="A0A8D8PTM5"/>
<dbReference type="EMBL" id="HBUF01028449">
    <property type="protein sequence ID" value="CAG6613761.1"/>
    <property type="molecule type" value="Transcribed_RNA"/>
</dbReference>
<proteinExistence type="predicted"/>